<sequence length="148" mass="16745">MKRHVDTIIIHCSATPEGKRLEPAALVKMHRKRGFNGCGYHFYIRRTGEICDMRPVERIGAHCKGHNEGSIGICYEGGLDIKGNPKDTRTAEQKKALKYLIMTLKKEFPIKEIAGHRDFSPDLNGNGTVEPEEWIKECPCFDVKAEGY</sequence>
<evidence type="ECO:0000313" key="2">
    <source>
        <dbReference type="EMBL" id="MBU3836765.1"/>
    </source>
</evidence>
<keyword evidence="2" id="KW-0378">Hydrolase</keyword>
<dbReference type="Proteomes" id="UP000783796">
    <property type="component" value="Unassembled WGS sequence"/>
</dbReference>
<dbReference type="SUPFAM" id="SSF55846">
    <property type="entry name" value="N-acetylmuramoyl-L-alanine amidase-like"/>
    <property type="match status" value="1"/>
</dbReference>
<accession>A0A948T9D0</accession>
<dbReference type="PANTHER" id="PTHR11022:SF41">
    <property type="entry name" value="PEPTIDOGLYCAN-RECOGNITION PROTEIN LC-RELATED"/>
    <property type="match status" value="1"/>
</dbReference>
<dbReference type="InterPro" id="IPR002502">
    <property type="entry name" value="Amidase_domain"/>
</dbReference>
<dbReference type="PROSITE" id="PS00018">
    <property type="entry name" value="EF_HAND_1"/>
    <property type="match status" value="1"/>
</dbReference>
<dbReference type="InterPro" id="IPR018247">
    <property type="entry name" value="EF_Hand_1_Ca_BS"/>
</dbReference>
<dbReference type="InterPro" id="IPR015510">
    <property type="entry name" value="PGRP"/>
</dbReference>
<dbReference type="SMART" id="SM00644">
    <property type="entry name" value="Ami_2"/>
    <property type="match status" value="1"/>
</dbReference>
<dbReference type="GO" id="GO:0009253">
    <property type="term" value="P:peptidoglycan catabolic process"/>
    <property type="evidence" value="ECO:0007669"/>
    <property type="project" value="InterPro"/>
</dbReference>
<dbReference type="Pfam" id="PF01510">
    <property type="entry name" value="Amidase_2"/>
    <property type="match status" value="1"/>
</dbReference>
<proteinExistence type="predicted"/>
<evidence type="ECO:0000259" key="1">
    <source>
        <dbReference type="SMART" id="SM00644"/>
    </source>
</evidence>
<dbReference type="InterPro" id="IPR036505">
    <property type="entry name" value="Amidase/PGRP_sf"/>
</dbReference>
<protein>
    <submittedName>
        <fullName evidence="2">N-acetylmuramoyl-L-alanine amidase</fullName>
        <ecNumber evidence="2">3.5.1.28</ecNumber>
    </submittedName>
</protein>
<feature type="domain" description="N-acetylmuramoyl-L-alanine amidase" evidence="1">
    <location>
        <begin position="1"/>
        <end position="128"/>
    </location>
</feature>
<comment type="caution">
    <text evidence="2">The sequence shown here is derived from an EMBL/GenBank/DDBJ whole genome shotgun (WGS) entry which is preliminary data.</text>
</comment>
<organism evidence="2 3">
    <name type="scientific">Candidatus Phocaeicola faecigallinarum</name>
    <dbReference type="NCBI Taxonomy" id="2838732"/>
    <lineage>
        <taxon>Bacteria</taxon>
        <taxon>Pseudomonadati</taxon>
        <taxon>Bacteroidota</taxon>
        <taxon>Bacteroidia</taxon>
        <taxon>Bacteroidales</taxon>
        <taxon>Bacteroidaceae</taxon>
        <taxon>Phocaeicola</taxon>
    </lineage>
</organism>
<dbReference type="Gene3D" id="3.40.80.10">
    <property type="entry name" value="Peptidoglycan recognition protein-like"/>
    <property type="match status" value="1"/>
</dbReference>
<dbReference type="CDD" id="cd06583">
    <property type="entry name" value="PGRP"/>
    <property type="match status" value="1"/>
</dbReference>
<dbReference type="EC" id="3.5.1.28" evidence="2"/>
<dbReference type="GO" id="GO:0008745">
    <property type="term" value="F:N-acetylmuramoyl-L-alanine amidase activity"/>
    <property type="evidence" value="ECO:0007669"/>
    <property type="project" value="UniProtKB-EC"/>
</dbReference>
<gene>
    <name evidence="2" type="ORF">H9777_00235</name>
</gene>
<reference evidence="2" key="1">
    <citation type="journal article" date="2021" name="PeerJ">
        <title>Extensive microbial diversity within the chicken gut microbiome revealed by metagenomics and culture.</title>
        <authorList>
            <person name="Gilroy R."/>
            <person name="Ravi A."/>
            <person name="Getino M."/>
            <person name="Pursley I."/>
            <person name="Horton D.L."/>
            <person name="Alikhan N.F."/>
            <person name="Baker D."/>
            <person name="Gharbi K."/>
            <person name="Hall N."/>
            <person name="Watson M."/>
            <person name="Adriaenssens E.M."/>
            <person name="Foster-Nyarko E."/>
            <person name="Jarju S."/>
            <person name="Secka A."/>
            <person name="Antonio M."/>
            <person name="Oren A."/>
            <person name="Chaudhuri R.R."/>
            <person name="La Ragione R."/>
            <person name="Hildebrand F."/>
            <person name="Pallen M.J."/>
        </authorList>
    </citation>
    <scope>NUCLEOTIDE SEQUENCE</scope>
    <source>
        <strain evidence="2">G4-2901</strain>
    </source>
</reference>
<dbReference type="EMBL" id="JAHLFW010000002">
    <property type="protein sequence ID" value="MBU3836765.1"/>
    <property type="molecule type" value="Genomic_DNA"/>
</dbReference>
<dbReference type="AlphaFoldDB" id="A0A948T9D0"/>
<reference evidence="2" key="2">
    <citation type="submission" date="2021-04" db="EMBL/GenBank/DDBJ databases">
        <authorList>
            <person name="Gilroy R."/>
        </authorList>
    </citation>
    <scope>NUCLEOTIDE SEQUENCE</scope>
    <source>
        <strain evidence="2">G4-2901</strain>
    </source>
</reference>
<name>A0A948T9D0_9BACT</name>
<evidence type="ECO:0000313" key="3">
    <source>
        <dbReference type="Proteomes" id="UP000783796"/>
    </source>
</evidence>
<dbReference type="PANTHER" id="PTHR11022">
    <property type="entry name" value="PEPTIDOGLYCAN RECOGNITION PROTEIN"/>
    <property type="match status" value="1"/>
</dbReference>
<dbReference type="FunFam" id="3.40.80.10:FF:000008">
    <property type="entry name" value="N-acetylmuramoyl-L-alanine amidase"/>
    <property type="match status" value="1"/>
</dbReference>